<feature type="domain" description="Ig-like" evidence="1">
    <location>
        <begin position="26"/>
        <end position="110"/>
    </location>
</feature>
<dbReference type="AlphaFoldDB" id="A0AAV4GYC7"/>
<proteinExistence type="predicted"/>
<organism evidence="2 3">
    <name type="scientific">Elysia marginata</name>
    <dbReference type="NCBI Taxonomy" id="1093978"/>
    <lineage>
        <taxon>Eukaryota</taxon>
        <taxon>Metazoa</taxon>
        <taxon>Spiralia</taxon>
        <taxon>Lophotrochozoa</taxon>
        <taxon>Mollusca</taxon>
        <taxon>Gastropoda</taxon>
        <taxon>Heterobranchia</taxon>
        <taxon>Euthyneura</taxon>
        <taxon>Panpulmonata</taxon>
        <taxon>Sacoglossa</taxon>
        <taxon>Placobranchoidea</taxon>
        <taxon>Plakobranchidae</taxon>
        <taxon>Elysia</taxon>
    </lineage>
</organism>
<reference evidence="2 3" key="1">
    <citation type="journal article" date="2021" name="Elife">
        <title>Chloroplast acquisition without the gene transfer in kleptoplastic sea slugs, Plakobranchus ocellatus.</title>
        <authorList>
            <person name="Maeda T."/>
            <person name="Takahashi S."/>
            <person name="Yoshida T."/>
            <person name="Shimamura S."/>
            <person name="Takaki Y."/>
            <person name="Nagai Y."/>
            <person name="Toyoda A."/>
            <person name="Suzuki Y."/>
            <person name="Arimoto A."/>
            <person name="Ishii H."/>
            <person name="Satoh N."/>
            <person name="Nishiyama T."/>
            <person name="Hasebe M."/>
            <person name="Maruyama T."/>
            <person name="Minagawa J."/>
            <person name="Obokata J."/>
            <person name="Shigenobu S."/>
        </authorList>
    </citation>
    <scope>NUCLEOTIDE SEQUENCE [LARGE SCALE GENOMIC DNA]</scope>
</reference>
<comment type="caution">
    <text evidence="2">The sequence shown here is derived from an EMBL/GenBank/DDBJ whole genome shotgun (WGS) entry which is preliminary data.</text>
</comment>
<protein>
    <submittedName>
        <fullName evidence="2">Gliding motility-associated C-terminal domain-containing protein</fullName>
    </submittedName>
</protein>
<evidence type="ECO:0000259" key="1">
    <source>
        <dbReference type="PROSITE" id="PS50835"/>
    </source>
</evidence>
<dbReference type="EMBL" id="BMAT01008672">
    <property type="protein sequence ID" value="GFR90469.1"/>
    <property type="molecule type" value="Genomic_DNA"/>
</dbReference>
<accession>A0AAV4GYC7</accession>
<feature type="non-terminal residue" evidence="2">
    <location>
        <position position="201"/>
    </location>
</feature>
<name>A0AAV4GYC7_9GAST</name>
<gene>
    <name evidence="2" type="ORF">ElyMa_004304400</name>
</gene>
<dbReference type="Proteomes" id="UP000762676">
    <property type="component" value="Unassembled WGS sequence"/>
</dbReference>
<evidence type="ECO:0000313" key="3">
    <source>
        <dbReference type="Proteomes" id="UP000762676"/>
    </source>
</evidence>
<evidence type="ECO:0000313" key="2">
    <source>
        <dbReference type="EMBL" id="GFR90469.1"/>
    </source>
</evidence>
<dbReference type="InterPro" id="IPR007110">
    <property type="entry name" value="Ig-like_dom"/>
</dbReference>
<sequence>MQKKINILKQFCEKWGLKVNVAAATPELAASISSDKNNPLGLNEAVTLTCTGSGGTAPLEYAIRLQSDTTTPTYVSENTLAIPTNSVGTRPYVCDVKDANGNTKTSKPISLEYVDALTVGISGSPEGDITVNTNVEITCKAAGGTGPYSYVIQKAGLQAGTESTLTDTSSTAGQMTYKCIVTDAGAGGATAESPELSVNFI</sequence>
<keyword evidence="3" id="KW-1185">Reference proteome</keyword>
<dbReference type="PROSITE" id="PS50835">
    <property type="entry name" value="IG_LIKE"/>
    <property type="match status" value="1"/>
</dbReference>